<dbReference type="Proteomes" id="UP001500886">
    <property type="component" value="Unassembled WGS sequence"/>
</dbReference>
<keyword evidence="3" id="KW-1185">Reference proteome</keyword>
<feature type="signal peptide" evidence="1">
    <location>
        <begin position="1"/>
        <end position="28"/>
    </location>
</feature>
<evidence type="ECO:0000256" key="1">
    <source>
        <dbReference type="SAM" id="SignalP"/>
    </source>
</evidence>
<proteinExistence type="predicted"/>
<comment type="caution">
    <text evidence="2">The sequence shown here is derived from an EMBL/GenBank/DDBJ whole genome shotgun (WGS) entry which is preliminary data.</text>
</comment>
<keyword evidence="1" id="KW-0732">Signal</keyword>
<sequence>MRLGKARLRVGGVLAVMALGALAPAQQAASADDSITPDQSVATFVTPVSARTPSLEDLKRGRGMKELEAAAREMGSGRVPQETVGPAAAYAAKVNSPSVTSSQVGKAGQGFAVGASYPDPVRAMSLDECKSKMVDGVVYLKSRFAVCTAVKVNMVWLKKRGPVGFSSFSMYLRGSVPARDRMIVFDYDFADFVRKDTTETVGQMETFKYDMPRVEPAGAKVITGGNMPQMPMSFDQLAGMGGAYFRHTLTVPPRAGEGT</sequence>
<evidence type="ECO:0000313" key="3">
    <source>
        <dbReference type="Proteomes" id="UP001500886"/>
    </source>
</evidence>
<organism evidence="2 3">
    <name type="scientific">Streptomyces luteosporeus</name>
    <dbReference type="NCBI Taxonomy" id="173856"/>
    <lineage>
        <taxon>Bacteria</taxon>
        <taxon>Bacillati</taxon>
        <taxon>Actinomycetota</taxon>
        <taxon>Actinomycetes</taxon>
        <taxon>Kitasatosporales</taxon>
        <taxon>Streptomycetaceae</taxon>
        <taxon>Streptomyces</taxon>
    </lineage>
</organism>
<feature type="chain" id="PRO_5046964176" evidence="1">
    <location>
        <begin position="29"/>
        <end position="259"/>
    </location>
</feature>
<accession>A0ABN3U0H2</accession>
<reference evidence="2 3" key="1">
    <citation type="journal article" date="2019" name="Int. J. Syst. Evol. Microbiol.">
        <title>The Global Catalogue of Microorganisms (GCM) 10K type strain sequencing project: providing services to taxonomists for standard genome sequencing and annotation.</title>
        <authorList>
            <consortium name="The Broad Institute Genomics Platform"/>
            <consortium name="The Broad Institute Genome Sequencing Center for Infectious Disease"/>
            <person name="Wu L."/>
            <person name="Ma J."/>
        </authorList>
    </citation>
    <scope>NUCLEOTIDE SEQUENCE [LARGE SCALE GENOMIC DNA]</scope>
    <source>
        <strain evidence="2 3">JCM 4542</strain>
    </source>
</reference>
<gene>
    <name evidence="2" type="ORF">GCM10010315_46160</name>
</gene>
<evidence type="ECO:0000313" key="2">
    <source>
        <dbReference type="EMBL" id="GAA2722008.1"/>
    </source>
</evidence>
<protein>
    <submittedName>
        <fullName evidence="2">Uncharacterized protein</fullName>
    </submittedName>
</protein>
<dbReference type="EMBL" id="BAAASL010000019">
    <property type="protein sequence ID" value="GAA2722008.1"/>
    <property type="molecule type" value="Genomic_DNA"/>
</dbReference>
<name>A0ABN3U0H2_9ACTN</name>